<evidence type="ECO:0000313" key="3">
    <source>
        <dbReference type="EMBL" id="RJP83238.1"/>
    </source>
</evidence>
<dbReference type="Proteomes" id="UP000266144">
    <property type="component" value="Unassembled WGS sequence"/>
</dbReference>
<dbReference type="AlphaFoldDB" id="A0A3A4S198"/>
<organism evidence="3 4">
    <name type="scientific">Streptococcus pseudopneumoniae</name>
    <dbReference type="NCBI Taxonomy" id="257758"/>
    <lineage>
        <taxon>Bacteria</taxon>
        <taxon>Bacillati</taxon>
        <taxon>Bacillota</taxon>
        <taxon>Bacilli</taxon>
        <taxon>Lactobacillales</taxon>
        <taxon>Streptococcaceae</taxon>
        <taxon>Streptococcus</taxon>
    </lineage>
</organism>
<dbReference type="Gene3D" id="3.10.20.470">
    <property type="match status" value="3"/>
</dbReference>
<evidence type="ECO:0000256" key="1">
    <source>
        <dbReference type="SAM" id="MobiDB-lite"/>
    </source>
</evidence>
<feature type="region of interest" description="Disordered" evidence="1">
    <location>
        <begin position="551"/>
        <end position="587"/>
    </location>
</feature>
<feature type="region of interest" description="Disordered" evidence="1">
    <location>
        <begin position="852"/>
        <end position="893"/>
    </location>
</feature>
<dbReference type="RefSeq" id="WP_119942353.1">
    <property type="nucleotide sequence ID" value="NZ_PTQV01000024.1"/>
</dbReference>
<accession>A0A3A4S198</accession>
<feature type="region of interest" description="Disordered" evidence="1">
    <location>
        <begin position="1"/>
        <end position="20"/>
    </location>
</feature>
<feature type="region of interest" description="Disordered" evidence="1">
    <location>
        <begin position="682"/>
        <end position="711"/>
    </location>
</feature>
<feature type="domain" description="Mub B2-like" evidence="2">
    <location>
        <begin position="726"/>
        <end position="847"/>
    </location>
</feature>
<feature type="compositionally biased region" description="Polar residues" evidence="1">
    <location>
        <begin position="1"/>
        <end position="10"/>
    </location>
</feature>
<evidence type="ECO:0000313" key="4">
    <source>
        <dbReference type="Proteomes" id="UP000266144"/>
    </source>
</evidence>
<gene>
    <name evidence="3" type="ORF">C5O68_04095</name>
</gene>
<sequence>MTLKNTVTGQKETDLGKKGEDGTYLAVDSGLRYTNYDVTDKKLDTITTSDGKRYRLKRSLADNSLEDGRLKASDAETGTISASPATVTFVYEEYTPPVTGKGVVHFKKKVSDTETEPLTGYDDITLEGDVGTEFSTESVNAKITALENAGYEIVEDAFTSGNKTVDNIEDAEGQTPSQEYTITVREKVVTVTEPKNPNDPVDPEKPDGFKFEKAIEETNLKKDVTRTINYFIKATPTSEEIESGKAPVIQTVHFKRKAIYNLVTKTVTYENWTTDSQSFPEVMTPELEGYTPDKASVETTQAETPAQDGTVKNITEKVIYTPKEQKLLVKVFNTTTGQEVELPDEKIELKGKTNELVDTSKVKTAIKKFKERGYVVQENPIPDGLKYDAKDDLANEEPTQVYKLFVREPISVDTDSKTVTRTIKYVKKDYNNGVEVLTEASKTVTNTATFNREIKFNLVTGKTTYGTWSENKTFEKVTSPVVTGYIADKAEVAKNEVTANTEDINEEVIYTKIGNWIPNKPGETPTLIPYPNDPTDPTKLGEPTQVIPHVPGYTPKVGDKPLVPKNPKDLTEGYTPPTPTTPTENTEITYEADPQKAVVKVYNVKDSVETELTNDKLTMNGKTDEVIPTQSLKDKIEELKKRGYIIDEEPLQNGEKFDNEKDLDAQDPTQVFKLKVHEKLIPVTPPTDDKPIKPGTPIDPDVPVVPNTPNDPLIPTWTEELINKVKNAETTKEVTRTINYVDELGAKLTYTDNGKETKEPKTDKVTFTREAKINLVTKEITYGDWKAVNNDTTFDAVTSPVVKGYILKADQGSQDGLVTVGGTSVVESRELKVTSENQNVNVVYTKLGSWIPTPPTGVTPPKGENFNPRPYPNDPDDPTKPGTPTETVPNVPGYTPMVPTDPTKPVNPNTNPLKPLVPVDPEHPEKGYKVPDLPKTPGTDTPITYEGNPQKILIKVVNVTTGVEVPLDNEKLEFNGKSGETVKESDKNSVDAKITSLRNRGYIVDTANPITATTKYDTESDEGKQEPTQTYKLVVREKISIDKESTTVIRTIKYVKIDVQDGNEVRTELNTEKIKTKVDKVEFSRNITIM</sequence>
<comment type="caution">
    <text evidence="3">The sequence shown here is derived from an EMBL/GenBank/DDBJ whole genome shotgun (WGS) entry which is preliminary data.</text>
</comment>
<dbReference type="EMBL" id="PTQV01000024">
    <property type="protein sequence ID" value="RJP83238.1"/>
    <property type="molecule type" value="Genomic_DNA"/>
</dbReference>
<protein>
    <recommendedName>
        <fullName evidence="2">Mub B2-like domain-containing protein</fullName>
    </recommendedName>
</protein>
<feature type="domain" description="Mub B2-like" evidence="2">
    <location>
        <begin position="216"/>
        <end position="322"/>
    </location>
</feature>
<feature type="domain" description="Mub B2-like" evidence="2">
    <location>
        <begin position="413"/>
        <end position="513"/>
    </location>
</feature>
<evidence type="ECO:0000259" key="2">
    <source>
        <dbReference type="Pfam" id="PF17966"/>
    </source>
</evidence>
<feature type="compositionally biased region" description="Low complexity" evidence="1">
    <location>
        <begin position="859"/>
        <end position="868"/>
    </location>
</feature>
<dbReference type="InterPro" id="IPR041495">
    <property type="entry name" value="Mub_B2"/>
</dbReference>
<reference evidence="4" key="1">
    <citation type="submission" date="2018-02" db="EMBL/GenBank/DDBJ databases">
        <authorList>
            <person name="Handem S."/>
        </authorList>
    </citation>
    <scope>NUCLEOTIDE SEQUENCE [LARGE SCALE GENOMIC DNA]</scope>
    <source>
        <strain evidence="4">Spain939</strain>
    </source>
</reference>
<dbReference type="Pfam" id="PF17966">
    <property type="entry name" value="Muc_B2"/>
    <property type="match status" value="3"/>
</dbReference>
<proteinExistence type="predicted"/>
<feature type="compositionally biased region" description="Basic and acidic residues" evidence="1">
    <location>
        <begin position="11"/>
        <end position="20"/>
    </location>
</feature>
<name>A0A3A4S198_9STRE</name>
<feature type="compositionally biased region" description="Low complexity" evidence="1">
    <location>
        <begin position="695"/>
        <end position="711"/>
    </location>
</feature>
<dbReference type="Gene3D" id="2.60.40.4300">
    <property type="match status" value="3"/>
</dbReference>
<feature type="region of interest" description="Disordered" evidence="1">
    <location>
        <begin position="925"/>
        <end position="944"/>
    </location>
</feature>